<keyword evidence="1" id="KW-0812">Transmembrane</keyword>
<dbReference type="AlphaFoldDB" id="A0A562U8Y2"/>
<feature type="transmembrane region" description="Helical" evidence="1">
    <location>
        <begin position="45"/>
        <end position="66"/>
    </location>
</feature>
<keyword evidence="1" id="KW-1133">Transmembrane helix</keyword>
<organism evidence="2 3">
    <name type="scientific">Mucilaginibacter frigoritolerans</name>
    <dbReference type="NCBI Taxonomy" id="652788"/>
    <lineage>
        <taxon>Bacteria</taxon>
        <taxon>Pseudomonadati</taxon>
        <taxon>Bacteroidota</taxon>
        <taxon>Sphingobacteriia</taxon>
        <taxon>Sphingobacteriales</taxon>
        <taxon>Sphingobacteriaceae</taxon>
        <taxon>Mucilaginibacter</taxon>
    </lineage>
</organism>
<feature type="transmembrane region" description="Helical" evidence="1">
    <location>
        <begin position="72"/>
        <end position="93"/>
    </location>
</feature>
<proteinExistence type="predicted"/>
<comment type="caution">
    <text evidence="2">The sequence shown here is derived from an EMBL/GenBank/DDBJ whole genome shotgun (WGS) entry which is preliminary data.</text>
</comment>
<dbReference type="Proteomes" id="UP000317010">
    <property type="component" value="Unassembled WGS sequence"/>
</dbReference>
<keyword evidence="3" id="KW-1185">Reference proteome</keyword>
<reference evidence="2 3" key="1">
    <citation type="submission" date="2019-07" db="EMBL/GenBank/DDBJ databases">
        <title>Genomic Encyclopedia of Archaeal and Bacterial Type Strains, Phase II (KMG-II): from individual species to whole genera.</title>
        <authorList>
            <person name="Goeker M."/>
        </authorList>
    </citation>
    <scope>NUCLEOTIDE SEQUENCE [LARGE SCALE GENOMIC DNA]</scope>
    <source>
        <strain evidence="2 3">ATCC BAA-1854</strain>
    </source>
</reference>
<evidence type="ECO:0000313" key="2">
    <source>
        <dbReference type="EMBL" id="TWJ02230.1"/>
    </source>
</evidence>
<accession>A0A562U8Y2</accession>
<evidence type="ECO:0000256" key="1">
    <source>
        <dbReference type="SAM" id="Phobius"/>
    </source>
</evidence>
<dbReference type="EMBL" id="VLLI01000003">
    <property type="protein sequence ID" value="TWJ02230.1"/>
    <property type="molecule type" value="Genomic_DNA"/>
</dbReference>
<name>A0A562U8Y2_9SPHI</name>
<keyword evidence="1" id="KW-0472">Membrane</keyword>
<dbReference type="OrthoDB" id="798611at2"/>
<sequence>MELDELKDMWSDYDKKLDKSLKLNIQLLRKINLDKAKNKLRKLMIFKLMEMFILAGIIIFLVSFIADNITSPQFSISAGIFAFFALMGFISNVKQVAIMMQLQGGYTEAVAPLQRKIELLKLLIVKYVKYALLSIPFFPIWMILITKILFNYDIYSNSMRNWWLANICVSIALIPLVWWVFKQLSKNEISRFWVKNFLEGSGWKQAEAARAFLTEIDDFERDI</sequence>
<protein>
    <submittedName>
        <fullName evidence="2">Uncharacterized protein</fullName>
    </submittedName>
</protein>
<evidence type="ECO:0000313" key="3">
    <source>
        <dbReference type="Proteomes" id="UP000317010"/>
    </source>
</evidence>
<gene>
    <name evidence="2" type="ORF">JN11_01202</name>
</gene>
<feature type="transmembrane region" description="Helical" evidence="1">
    <location>
        <begin position="130"/>
        <end position="150"/>
    </location>
</feature>
<dbReference type="RefSeq" id="WP_144910597.1">
    <property type="nucleotide sequence ID" value="NZ_VLLI01000003.1"/>
</dbReference>
<feature type="transmembrane region" description="Helical" evidence="1">
    <location>
        <begin position="162"/>
        <end position="181"/>
    </location>
</feature>